<dbReference type="SUPFAM" id="SSF55681">
    <property type="entry name" value="Class II aaRS and biotin synthetases"/>
    <property type="match status" value="1"/>
</dbReference>
<dbReference type="EMBL" id="FP103042">
    <property type="protein sequence ID" value="CAX23761.1"/>
    <property type="molecule type" value="Genomic_DNA"/>
</dbReference>
<dbReference type="HOGENOM" id="CLU_025113_6_0_5"/>
<dbReference type="GeneID" id="72989154"/>
<dbReference type="AlphaFoldDB" id="C7CM12"/>
<dbReference type="PANTHER" id="PTHR43707:SF1">
    <property type="entry name" value="HISTIDINE--TRNA LIGASE, MITOCHONDRIAL-RELATED"/>
    <property type="match status" value="1"/>
</dbReference>
<evidence type="ECO:0000259" key="3">
    <source>
        <dbReference type="Pfam" id="PF13393"/>
    </source>
</evidence>
<dbReference type="Proteomes" id="UP000008070">
    <property type="component" value="Chromosome"/>
</dbReference>
<sequence>MTRPEAGGPSGAEALRHVRLSAHFSACGYVPASPPVLQPVEPFLELSGEDIRRRIFVTQDANGAELCLRPEFTIPVCRLHQATRPGESADYSYLGPVFRLVAGEPDEFVQGGIESIGRTDTPAADAEVLGLALEGLALLGRSDVTVRLGDMGLTHAFLDALHVPPVAKRRTLRAIAAGRSLDEVANSVQAEDRHAGLLAAIQGQDAGAVRAFVEDVLSIAGISQVGGRSAGAIAERFLAKASAQAHGGAGLNATNRELIERYCAISGDPDAAVAAVRALAREAGLTHDGLEAALALFEERTGFMAARGLPVERFRFNGGFARNLDYYTGFIFEVTGPQGGPTLVGGGRYDGLLQQLGSPVPLPAVGCAFWLSRCAQGSTGENDTSGSEGVVA</sequence>
<dbReference type="PIRSF" id="PIRSF001549">
    <property type="entry name" value="His-tRNA_synth"/>
    <property type="match status" value="1"/>
</dbReference>
<organism evidence="4 5">
    <name type="scientific">Methylorubrum extorquens (strain DSM 6343 / CIP 106787 / DM4)</name>
    <name type="common">Methylobacterium extorquens</name>
    <dbReference type="NCBI Taxonomy" id="661410"/>
    <lineage>
        <taxon>Bacteria</taxon>
        <taxon>Pseudomonadati</taxon>
        <taxon>Pseudomonadota</taxon>
        <taxon>Alphaproteobacteria</taxon>
        <taxon>Hyphomicrobiales</taxon>
        <taxon>Methylobacteriaceae</taxon>
        <taxon>Methylorubrum</taxon>
    </lineage>
</organism>
<feature type="binding site" evidence="2">
    <location>
        <position position="110"/>
    </location>
    <ligand>
        <name>L-histidine</name>
        <dbReference type="ChEBI" id="CHEBI:57595"/>
    </ligand>
</feature>
<feature type="binding site" evidence="2">
    <location>
        <position position="114"/>
    </location>
    <ligand>
        <name>L-histidine</name>
        <dbReference type="ChEBI" id="CHEBI:57595"/>
    </ligand>
</feature>
<keyword evidence="1" id="KW-0368">Histidine biosynthesis</keyword>
<keyword evidence="4" id="KW-0436">Ligase</keyword>
<keyword evidence="1" id="KW-0028">Amino-acid biosynthesis</keyword>
<dbReference type="InterPro" id="IPR045864">
    <property type="entry name" value="aa-tRNA-synth_II/BPL/LPL"/>
</dbReference>
<feature type="domain" description="Class II Histidinyl-tRNA synthetase (HisRS)-like catalytic core" evidence="3">
    <location>
        <begin position="17"/>
        <end position="201"/>
    </location>
</feature>
<evidence type="ECO:0000256" key="1">
    <source>
        <dbReference type="ARBA" id="ARBA00023102"/>
    </source>
</evidence>
<dbReference type="InterPro" id="IPR004516">
    <property type="entry name" value="HisRS/HisZ"/>
</dbReference>
<dbReference type="GO" id="GO:0006427">
    <property type="term" value="P:histidyl-tRNA aminoacylation"/>
    <property type="evidence" value="ECO:0007669"/>
    <property type="project" value="TreeGrafter"/>
</dbReference>
<feature type="binding site" evidence="2">
    <location>
        <position position="99"/>
    </location>
    <ligand>
        <name>L-histidine</name>
        <dbReference type="ChEBI" id="CHEBI:57595"/>
    </ligand>
</feature>
<dbReference type="GO" id="GO:0000105">
    <property type="term" value="P:L-histidine biosynthetic process"/>
    <property type="evidence" value="ECO:0007669"/>
    <property type="project" value="UniProtKB-KW"/>
</dbReference>
<dbReference type="NCBIfam" id="NF008950">
    <property type="entry name" value="PRK12295.1-3"/>
    <property type="match status" value="1"/>
</dbReference>
<dbReference type="Gene3D" id="3.30.930.10">
    <property type="entry name" value="Bira Bifunctional Protein, Domain 2"/>
    <property type="match status" value="1"/>
</dbReference>
<accession>C7CM12</accession>
<evidence type="ECO:0000313" key="4">
    <source>
        <dbReference type="EMBL" id="CAX23761.1"/>
    </source>
</evidence>
<name>C7CM12_METED</name>
<dbReference type="NCBIfam" id="NF008953">
    <property type="entry name" value="PRK12295.1-6"/>
    <property type="match status" value="1"/>
</dbReference>
<proteinExistence type="predicted"/>
<gene>
    <name evidence="4" type="ORF">METD_I2160</name>
</gene>
<feature type="binding site" evidence="2">
    <location>
        <begin position="326"/>
        <end position="327"/>
    </location>
    <ligand>
        <name>L-histidine</name>
        <dbReference type="ChEBI" id="CHEBI:57595"/>
    </ligand>
</feature>
<dbReference type="EC" id="6.1.1.21" evidence="4"/>
<dbReference type="GO" id="GO:0005737">
    <property type="term" value="C:cytoplasm"/>
    <property type="evidence" value="ECO:0007669"/>
    <property type="project" value="InterPro"/>
</dbReference>
<dbReference type="PANTHER" id="PTHR43707">
    <property type="entry name" value="HISTIDYL-TRNA SYNTHETASE"/>
    <property type="match status" value="1"/>
</dbReference>
<evidence type="ECO:0000256" key="2">
    <source>
        <dbReference type="PIRSR" id="PIRSR001549-1"/>
    </source>
</evidence>
<dbReference type="RefSeq" id="WP_015822113.1">
    <property type="nucleotide sequence ID" value="NC_012988.1"/>
</dbReference>
<evidence type="ECO:0000313" key="5">
    <source>
        <dbReference type="Proteomes" id="UP000008070"/>
    </source>
</evidence>
<dbReference type="Pfam" id="PF13393">
    <property type="entry name" value="tRNA-synt_His"/>
    <property type="match status" value="2"/>
</dbReference>
<dbReference type="KEGG" id="mdi:METDI2160"/>
<feature type="binding site" evidence="2">
    <location>
        <position position="322"/>
    </location>
    <ligand>
        <name>L-histidine</name>
        <dbReference type="ChEBI" id="CHEBI:57595"/>
    </ligand>
</feature>
<dbReference type="GO" id="GO:0004821">
    <property type="term" value="F:histidine-tRNA ligase activity"/>
    <property type="evidence" value="ECO:0007669"/>
    <property type="project" value="UniProtKB-EC"/>
</dbReference>
<feature type="domain" description="Class II Histidinyl-tRNA synthetase (HisRS)-like catalytic core" evidence="3">
    <location>
        <begin position="240"/>
        <end position="371"/>
    </location>
</feature>
<protein>
    <submittedName>
        <fullName evidence="4">Histidyl-tRNA synthetase (HisS)</fullName>
        <ecNumber evidence="4">6.1.1.21</ecNumber>
    </submittedName>
</protein>
<feature type="binding site" evidence="2">
    <location>
        <begin position="71"/>
        <end position="73"/>
    </location>
    <ligand>
        <name>L-histidine</name>
        <dbReference type="ChEBI" id="CHEBI:57595"/>
    </ligand>
</feature>
<reference evidence="5" key="1">
    <citation type="journal article" date="2009" name="PLoS ONE">
        <title>Methylobacterium genome sequences: a reference blueprint to investigate microbial metabolism of C1 compounds from natural and industrial sources.</title>
        <authorList>
            <person name="Vuilleumier S."/>
            <person name="Chistoserdova L."/>
            <person name="Lee M.-C."/>
            <person name="Bringel F."/>
            <person name="Lajus A."/>
            <person name="Zhou Y."/>
            <person name="Gourion B."/>
            <person name="Barbe V."/>
            <person name="Chang J."/>
            <person name="Cruveiller S."/>
            <person name="Dossat C."/>
            <person name="Gillett W."/>
            <person name="Gruffaz C."/>
            <person name="Haugen E."/>
            <person name="Hourcade E."/>
            <person name="Levy R."/>
            <person name="Mangenot S."/>
            <person name="Muller E."/>
            <person name="Nadalig T."/>
            <person name="Pagni M."/>
            <person name="Penny C."/>
            <person name="Peyraud R."/>
            <person name="Robinson D.G."/>
            <person name="Roche D."/>
            <person name="Rouy Z."/>
            <person name="Saenampechek C."/>
            <person name="Salvignol G."/>
            <person name="Vallenet D."/>
            <person name="Wu Z."/>
            <person name="Marx C.J."/>
            <person name="Vorholt J.A."/>
            <person name="Olson M.V."/>
            <person name="Kaul R."/>
            <person name="Weissenbach J."/>
            <person name="Medigue C."/>
            <person name="Lidstrom M.E."/>
        </authorList>
    </citation>
    <scope>NUCLEOTIDE SEQUENCE [LARGE SCALE GENOMIC DNA]</scope>
    <source>
        <strain evidence="5">DSM 6343 / CIP 106787 / DM4</strain>
    </source>
</reference>
<dbReference type="InterPro" id="IPR041715">
    <property type="entry name" value="HisRS-like_core"/>
</dbReference>